<keyword evidence="7" id="KW-1185">Reference proteome</keyword>
<protein>
    <submittedName>
        <fullName evidence="6">TetR family transcriptional regulator</fullName>
    </submittedName>
</protein>
<evidence type="ECO:0000259" key="5">
    <source>
        <dbReference type="PROSITE" id="PS50977"/>
    </source>
</evidence>
<dbReference type="PRINTS" id="PR00455">
    <property type="entry name" value="HTHTETR"/>
</dbReference>
<gene>
    <name evidence="6" type="ORF">EDD76_108228</name>
</gene>
<comment type="caution">
    <text evidence="6">The sequence shown here is derived from an EMBL/GenBank/DDBJ whole genome shotgun (WGS) entry which is preliminary data.</text>
</comment>
<dbReference type="FunFam" id="1.10.10.60:FF:000141">
    <property type="entry name" value="TetR family transcriptional regulator"/>
    <property type="match status" value="1"/>
</dbReference>
<name>A0A4R1QWB1_9FIRM</name>
<proteinExistence type="predicted"/>
<keyword evidence="1" id="KW-0805">Transcription regulation</keyword>
<dbReference type="InterPro" id="IPR009057">
    <property type="entry name" value="Homeodomain-like_sf"/>
</dbReference>
<evidence type="ECO:0000256" key="4">
    <source>
        <dbReference type="PROSITE-ProRule" id="PRU00335"/>
    </source>
</evidence>
<dbReference type="PANTHER" id="PTHR43479">
    <property type="entry name" value="ACREF/ENVCD OPERON REPRESSOR-RELATED"/>
    <property type="match status" value="1"/>
</dbReference>
<dbReference type="EMBL" id="SLUO01000008">
    <property type="protein sequence ID" value="TCL57693.1"/>
    <property type="molecule type" value="Genomic_DNA"/>
</dbReference>
<dbReference type="InterPro" id="IPR036271">
    <property type="entry name" value="Tet_transcr_reg_TetR-rel_C_sf"/>
</dbReference>
<dbReference type="RefSeq" id="WP_031392536.1">
    <property type="nucleotide sequence ID" value="NZ_JPNB01000003.1"/>
</dbReference>
<feature type="DNA-binding region" description="H-T-H motif" evidence="4">
    <location>
        <begin position="33"/>
        <end position="52"/>
    </location>
</feature>
<evidence type="ECO:0000313" key="7">
    <source>
        <dbReference type="Proteomes" id="UP000295718"/>
    </source>
</evidence>
<dbReference type="Gene3D" id="1.10.357.10">
    <property type="entry name" value="Tetracycline Repressor, domain 2"/>
    <property type="match status" value="1"/>
</dbReference>
<dbReference type="PANTHER" id="PTHR43479:SF11">
    <property type="entry name" value="ACREF_ENVCD OPERON REPRESSOR-RELATED"/>
    <property type="match status" value="1"/>
</dbReference>
<dbReference type="Pfam" id="PF00440">
    <property type="entry name" value="TetR_N"/>
    <property type="match status" value="1"/>
</dbReference>
<feature type="domain" description="HTH tetR-type" evidence="5">
    <location>
        <begin position="10"/>
        <end position="70"/>
    </location>
</feature>
<evidence type="ECO:0000313" key="6">
    <source>
        <dbReference type="EMBL" id="TCL57693.1"/>
    </source>
</evidence>
<reference evidence="6 7" key="1">
    <citation type="submission" date="2019-03" db="EMBL/GenBank/DDBJ databases">
        <title>Genomic Encyclopedia of Type Strains, Phase IV (KMG-IV): sequencing the most valuable type-strain genomes for metagenomic binning, comparative biology and taxonomic classification.</title>
        <authorList>
            <person name="Goeker M."/>
        </authorList>
    </citation>
    <scope>NUCLEOTIDE SEQUENCE [LARGE SCALE GENOMIC DNA]</scope>
    <source>
        <strain evidence="6 7">DSM 100556</strain>
    </source>
</reference>
<dbReference type="SUPFAM" id="SSF46689">
    <property type="entry name" value="Homeodomain-like"/>
    <property type="match status" value="1"/>
</dbReference>
<dbReference type="GO" id="GO:0003677">
    <property type="term" value="F:DNA binding"/>
    <property type="evidence" value="ECO:0007669"/>
    <property type="project" value="UniProtKB-UniRule"/>
</dbReference>
<keyword evidence="3" id="KW-0804">Transcription</keyword>
<dbReference type="OrthoDB" id="9812484at2"/>
<dbReference type="SUPFAM" id="SSF48498">
    <property type="entry name" value="Tetracyclin repressor-like, C-terminal domain"/>
    <property type="match status" value="1"/>
</dbReference>
<keyword evidence="2 4" id="KW-0238">DNA-binding</keyword>
<sequence>MGRRKKEPKSVHRENIASAAQELFMKNGIEATSMDDIAKAAGYSKATLYVYFENKEEIVRLLVLESMKKLYAYIAAALERQETTRTRYDYICHGLVQYQEEFPFYFKMALDKINIDFESGSYLSEERETYRVGEEINEKIRQFLCDGIARGEIYADIKILPTIFVFWGMLSGLVQTAANKEHYIEKGMEMSKEEFLEYGFDTLYHSITIRGKTYEK</sequence>
<accession>A0A4R1QWB1</accession>
<organism evidence="6 7">
    <name type="scientific">Kineothrix alysoides</name>
    <dbReference type="NCBI Taxonomy" id="1469948"/>
    <lineage>
        <taxon>Bacteria</taxon>
        <taxon>Bacillati</taxon>
        <taxon>Bacillota</taxon>
        <taxon>Clostridia</taxon>
        <taxon>Lachnospirales</taxon>
        <taxon>Lachnospiraceae</taxon>
        <taxon>Kineothrix</taxon>
    </lineage>
</organism>
<evidence type="ECO:0000256" key="3">
    <source>
        <dbReference type="ARBA" id="ARBA00023163"/>
    </source>
</evidence>
<dbReference type="AlphaFoldDB" id="A0A4R1QWB1"/>
<dbReference type="STRING" id="1469948.GCA_000732725_03914"/>
<dbReference type="GO" id="GO:0045892">
    <property type="term" value="P:negative regulation of DNA-templated transcription"/>
    <property type="evidence" value="ECO:0007669"/>
    <property type="project" value="UniProtKB-ARBA"/>
</dbReference>
<evidence type="ECO:0000256" key="2">
    <source>
        <dbReference type="ARBA" id="ARBA00023125"/>
    </source>
</evidence>
<evidence type="ECO:0000256" key="1">
    <source>
        <dbReference type="ARBA" id="ARBA00023015"/>
    </source>
</evidence>
<dbReference type="Proteomes" id="UP000295718">
    <property type="component" value="Unassembled WGS sequence"/>
</dbReference>
<dbReference type="InterPro" id="IPR050624">
    <property type="entry name" value="HTH-type_Tx_Regulator"/>
</dbReference>
<dbReference type="PROSITE" id="PS50977">
    <property type="entry name" value="HTH_TETR_2"/>
    <property type="match status" value="1"/>
</dbReference>
<dbReference type="InterPro" id="IPR001647">
    <property type="entry name" value="HTH_TetR"/>
</dbReference>